<dbReference type="InterPro" id="IPR036537">
    <property type="entry name" value="Adaptor_Cbl_N_dom_sf"/>
</dbReference>
<evidence type="ECO:0000256" key="3">
    <source>
        <dbReference type="PROSITE-ProRule" id="PRU00221"/>
    </source>
</evidence>
<protein>
    <submittedName>
        <fullName evidence="5">WD40 repeat-like protein</fullName>
    </submittedName>
</protein>
<keyword evidence="2" id="KW-0677">Repeat</keyword>
<dbReference type="InterPro" id="IPR015943">
    <property type="entry name" value="WD40/YVTN_repeat-like_dom_sf"/>
</dbReference>
<dbReference type="InterPro" id="IPR059179">
    <property type="entry name" value="MLKL-like_MCAfunc"/>
</dbReference>
<dbReference type="PROSITE" id="PS50082">
    <property type="entry name" value="WD_REPEATS_2"/>
    <property type="match status" value="5"/>
</dbReference>
<dbReference type="PANTHER" id="PTHR19848:SF8">
    <property type="entry name" value="F-BOX AND WD REPEAT DOMAIN CONTAINING 7"/>
    <property type="match status" value="1"/>
</dbReference>
<evidence type="ECO:0000256" key="2">
    <source>
        <dbReference type="ARBA" id="ARBA00022737"/>
    </source>
</evidence>
<reference evidence="5 6" key="1">
    <citation type="journal article" date="2015" name="Biotechnol. Biofuels">
        <title>Enhanced degradation of softwood versus hardwood by the white-rot fungus Pycnoporus coccineus.</title>
        <authorList>
            <person name="Couturier M."/>
            <person name="Navarro D."/>
            <person name="Chevret D."/>
            <person name="Henrissat B."/>
            <person name="Piumi F."/>
            <person name="Ruiz-Duenas F.J."/>
            <person name="Martinez A.T."/>
            <person name="Grigoriev I.V."/>
            <person name="Riley R."/>
            <person name="Lipzen A."/>
            <person name="Berrin J.G."/>
            <person name="Master E.R."/>
            <person name="Rosso M.N."/>
        </authorList>
    </citation>
    <scope>NUCLEOTIDE SEQUENCE [LARGE SCALE GENOMIC DNA]</scope>
    <source>
        <strain evidence="5 6">BRFM310</strain>
    </source>
</reference>
<feature type="repeat" description="WD" evidence="3">
    <location>
        <begin position="925"/>
        <end position="956"/>
    </location>
</feature>
<sequence length="1498" mass="166059">MATGFKGVIAALKITKEVSSACPQLQLAVGALLAVLEAFKKYSGANESISKLLSRVETLNGALHKFLSAGYDACPDPLKRRLDNFIKTLESITADAKKINSRGRLVRIVNASDNAEKVESWVKELSWQIQSFILEGTIALELTIHHGFKSINRQLNNLEMGMQGIKEGVERLPLQLSGDALYTRLRPVIEARFDHGSSVHVECHEGTRGEVLATICSWLRPDDPRLATLPEPAVPADSDRRILWIYALPGVGKSTIARTTAVYWDEDKVLGATFFCARDGQRSDILAIFRTLAYQLARRFPKFRDALVKILDDDPDLYAASPARQLEKLIAEPLQEAVKQGGFHRRVPIIIDALDECMDKAAVSTILTSLALHMSKLEPLCILITSRREQNIARGFLERALLECTQQLNLIDVRPDLTKRDIASFVQYCFEGIRRDIPGLHPDWPSRAEVDKLLRLADGLFIYAATAMLFIADSKAQDPEGRLNRLLESGNAATKSGTESTSQLDKLYEQVLVDALGKMGEDLQGSLPRLLLGTLVLAEERLHSSTLATLLDLPPRVVERSLPAFHAVMTVPAANEATSPIRLIHLSFTNFLVDPSRCTDKRFLVHPPTHHSLIALRCLKLMQESLKHNICGVPLEHDHLFNDDIPGLSDMIDEHISPALEYASTYWLRHLVLSDVSEELLSALEEFCKTRIIHWLETLSLLGRVDIAAEALRSTQSFLQSLPLRETRTDMCVLLYECERMVQAFYPAISASFMQIYRTAIPFSPICSLLRHRYQAYVSQMVEVRVGLEDTWSTTLASRSPGTSHICALAFSTEGARIVCGAGDGSVRLLNTHTGAQLQSFEDHTDWVTSVSFSPTGKEILSGSLDGTVRLWDVATGACRGTWGEDSDRVESVAWSPDGALIASGDLNGTVILRVVASAHKNVSFLRHTDWVRSVTFASDGDLLSGSNDKTCRIWDTTHIDWDAAGHAPSHTLEHPSYVMAVAVSPDSSLVACGLDSGEIVLWKKLDGQRLRALSGTGNSEVISLAFYSGSCLAAAYSGSAFNLWDILTATPLDSLDSARAASANFSPDGVHIAHAIGSTVHIRRWPGSGNAPRELRPPSLAMRFKQRFEQRFDSTRLLRLRSARAVEEMDNRTLKPVVAVAISPTRTLILAVYEDHWRMLDASTGECMRTRKHPGLTIRSTIAWSPSGNLIACTNEDKSIHVWEAQTGNLLRTFVGHSKRVTAVAFTANEQHILSASRDGSICRWNVRRTPPETSCEVLFQSDDDEIDSFALSSDGEWMLCGARRHYTPPDMSSADLVAKPSRRPVAYGHQWYCVLRLHDATGRVVWIENHPSFIRSVAFSDDCTRALVGNEEGEVFVYDLTQLVPRDSTVARAPPPLAVPKHQLGTGGIKPVHHLSFAPDGLGIVTERSYTSIPREFQPLRRCAAGPSSTAAYFYDKEWLWRVDLASGPRRLCWLPLMFRPDDLIEHSPCLWSARNHLIAYRASEDRLVVVDASRC</sequence>
<feature type="repeat" description="WD" evidence="3">
    <location>
        <begin position="1215"/>
        <end position="1256"/>
    </location>
</feature>
<evidence type="ECO:0000313" key="6">
    <source>
        <dbReference type="Proteomes" id="UP000193067"/>
    </source>
</evidence>
<dbReference type="PROSITE" id="PS50294">
    <property type="entry name" value="WD_REPEATS_REGION"/>
    <property type="match status" value="3"/>
</dbReference>
<dbReference type="Gene3D" id="1.20.930.20">
    <property type="entry name" value="Adaptor protein Cbl, N-terminal domain"/>
    <property type="match status" value="1"/>
</dbReference>
<dbReference type="Pfam" id="PF00400">
    <property type="entry name" value="WD40"/>
    <property type="match status" value="7"/>
</dbReference>
<feature type="repeat" description="WD" evidence="3">
    <location>
        <begin position="841"/>
        <end position="882"/>
    </location>
</feature>
<dbReference type="Gene3D" id="2.130.10.10">
    <property type="entry name" value="YVTN repeat-like/Quinoprotein amine dehydrogenase"/>
    <property type="match status" value="4"/>
</dbReference>
<feature type="domain" description="Nephrocystin 3-like N-terminal" evidence="4">
    <location>
        <begin position="237"/>
        <end position="387"/>
    </location>
</feature>
<organism evidence="5 6">
    <name type="scientific">Trametes coccinea (strain BRFM310)</name>
    <name type="common">Pycnoporus coccineus</name>
    <dbReference type="NCBI Taxonomy" id="1353009"/>
    <lineage>
        <taxon>Eukaryota</taxon>
        <taxon>Fungi</taxon>
        <taxon>Dikarya</taxon>
        <taxon>Basidiomycota</taxon>
        <taxon>Agaricomycotina</taxon>
        <taxon>Agaricomycetes</taxon>
        <taxon>Polyporales</taxon>
        <taxon>Polyporaceae</taxon>
        <taxon>Trametes</taxon>
    </lineage>
</organism>
<name>A0A1Y2IEI1_TRAC3</name>
<dbReference type="InterPro" id="IPR020472">
    <property type="entry name" value="WD40_PAC1"/>
</dbReference>
<feature type="repeat" description="WD" evidence="3">
    <location>
        <begin position="972"/>
        <end position="1013"/>
    </location>
</feature>
<dbReference type="OrthoDB" id="2750460at2759"/>
<dbReference type="SUPFAM" id="SSF82171">
    <property type="entry name" value="DPP6 N-terminal domain-like"/>
    <property type="match status" value="1"/>
</dbReference>
<dbReference type="Proteomes" id="UP000193067">
    <property type="component" value="Unassembled WGS sequence"/>
</dbReference>
<keyword evidence="1 3" id="KW-0853">WD repeat</keyword>
<dbReference type="Gene3D" id="3.40.50.300">
    <property type="entry name" value="P-loop containing nucleotide triphosphate hydrolases"/>
    <property type="match status" value="1"/>
</dbReference>
<dbReference type="InterPro" id="IPR001680">
    <property type="entry name" value="WD40_rpt"/>
</dbReference>
<dbReference type="PRINTS" id="PR00320">
    <property type="entry name" value="GPROTEINBRPT"/>
</dbReference>
<dbReference type="InterPro" id="IPR011047">
    <property type="entry name" value="Quinoprotein_ADH-like_sf"/>
</dbReference>
<keyword evidence="6" id="KW-1185">Reference proteome</keyword>
<dbReference type="PANTHER" id="PTHR19848">
    <property type="entry name" value="WD40 REPEAT PROTEIN"/>
    <property type="match status" value="1"/>
</dbReference>
<dbReference type="PROSITE" id="PS00678">
    <property type="entry name" value="WD_REPEATS_1"/>
    <property type="match status" value="1"/>
</dbReference>
<dbReference type="Pfam" id="PF24883">
    <property type="entry name" value="NPHP3_N"/>
    <property type="match status" value="1"/>
</dbReference>
<dbReference type="EMBL" id="KZ084139">
    <property type="protein sequence ID" value="OSC98311.1"/>
    <property type="molecule type" value="Genomic_DNA"/>
</dbReference>
<dbReference type="SUPFAM" id="SSF50998">
    <property type="entry name" value="Quinoprotein alcohol dehydrogenase-like"/>
    <property type="match status" value="1"/>
</dbReference>
<dbReference type="CDD" id="cd00200">
    <property type="entry name" value="WD40"/>
    <property type="match status" value="1"/>
</dbReference>
<dbReference type="SMART" id="SM00320">
    <property type="entry name" value="WD40"/>
    <property type="match status" value="10"/>
</dbReference>
<dbReference type="InterPro" id="IPR019775">
    <property type="entry name" value="WD40_repeat_CS"/>
</dbReference>
<gene>
    <name evidence="5" type="ORF">PYCCODRAFT_1439343</name>
</gene>
<dbReference type="CDD" id="cd21037">
    <property type="entry name" value="MLKL_NTD"/>
    <property type="match status" value="1"/>
</dbReference>
<dbReference type="SUPFAM" id="SSF52540">
    <property type="entry name" value="P-loop containing nucleoside triphosphate hydrolases"/>
    <property type="match status" value="1"/>
</dbReference>
<accession>A0A1Y2IEI1</accession>
<dbReference type="STRING" id="1353009.A0A1Y2IEI1"/>
<proteinExistence type="predicted"/>
<evidence type="ECO:0000256" key="1">
    <source>
        <dbReference type="ARBA" id="ARBA00022574"/>
    </source>
</evidence>
<dbReference type="GO" id="GO:0007166">
    <property type="term" value="P:cell surface receptor signaling pathway"/>
    <property type="evidence" value="ECO:0007669"/>
    <property type="project" value="InterPro"/>
</dbReference>
<evidence type="ECO:0000313" key="5">
    <source>
        <dbReference type="EMBL" id="OSC98311.1"/>
    </source>
</evidence>
<feature type="repeat" description="WD" evidence="3">
    <location>
        <begin position="1182"/>
        <end position="1214"/>
    </location>
</feature>
<dbReference type="InterPro" id="IPR056884">
    <property type="entry name" value="NPHP3-like_N"/>
</dbReference>
<evidence type="ECO:0000259" key="4">
    <source>
        <dbReference type="Pfam" id="PF24883"/>
    </source>
</evidence>
<dbReference type="InterPro" id="IPR027417">
    <property type="entry name" value="P-loop_NTPase"/>
</dbReference>